<comment type="caution">
    <text evidence="2">The sequence shown here is derived from an EMBL/GenBank/DDBJ whole genome shotgun (WGS) entry which is preliminary data.</text>
</comment>
<dbReference type="Proteomes" id="UP001160499">
    <property type="component" value="Unassembled WGS sequence"/>
</dbReference>
<reference evidence="2 3" key="1">
    <citation type="submission" date="2023-04" db="EMBL/GenBank/DDBJ databases">
        <title>Forest soil microbial communities from Buena Vista Peninsula, Colon Province, Panama.</title>
        <authorList>
            <person name="Bouskill N."/>
        </authorList>
    </citation>
    <scope>NUCLEOTIDE SEQUENCE [LARGE SCALE GENOMIC DNA]</scope>
    <source>
        <strain evidence="2 3">GGS1</strain>
    </source>
</reference>
<evidence type="ECO:0000313" key="2">
    <source>
        <dbReference type="EMBL" id="MDH6212722.1"/>
    </source>
</evidence>
<accession>A0ABT6L8R8</accession>
<dbReference type="Pfam" id="PF17765">
    <property type="entry name" value="MLTR_LBD"/>
    <property type="match status" value="1"/>
</dbReference>
<dbReference type="PANTHER" id="PTHR35010:SF2">
    <property type="entry name" value="BLL4672 PROTEIN"/>
    <property type="match status" value="1"/>
</dbReference>
<organism evidence="2 3">
    <name type="scientific">Streptomyces pseudovenezuelae</name>
    <dbReference type="NCBI Taxonomy" id="67350"/>
    <lineage>
        <taxon>Bacteria</taxon>
        <taxon>Bacillati</taxon>
        <taxon>Actinomycetota</taxon>
        <taxon>Actinomycetes</taxon>
        <taxon>Kitasatosporales</taxon>
        <taxon>Streptomycetaceae</taxon>
        <taxon>Streptomyces</taxon>
        <taxon>Streptomyces aurantiacus group</taxon>
    </lineage>
</organism>
<gene>
    <name evidence="2" type="ORF">M2283_000001</name>
</gene>
<proteinExistence type="predicted"/>
<protein>
    <recommendedName>
        <fullName evidence="1">MmyB-like transcription regulator ligand binding domain-containing protein</fullName>
    </recommendedName>
</protein>
<evidence type="ECO:0000259" key="1">
    <source>
        <dbReference type="Pfam" id="PF17765"/>
    </source>
</evidence>
<dbReference type="PANTHER" id="PTHR35010">
    <property type="entry name" value="BLL4672 PROTEIN-RELATED"/>
    <property type="match status" value="1"/>
</dbReference>
<dbReference type="InterPro" id="IPR041413">
    <property type="entry name" value="MLTR_LBD"/>
</dbReference>
<dbReference type="EMBL" id="JARXVH010000001">
    <property type="protein sequence ID" value="MDH6212722.1"/>
    <property type="molecule type" value="Genomic_DNA"/>
</dbReference>
<feature type="domain" description="MmyB-like transcription regulator ligand binding" evidence="1">
    <location>
        <begin position="3"/>
        <end position="94"/>
    </location>
</feature>
<sequence>MNVTLLRAASTREGPRSQAARLVAELLRRSTEFASLWNQQEVGLRWSDAKRFVHPQVGRIDLFCQNLLDPDQSQSLLIFTATPGTESHEKLALLNVVGTDTFPVG</sequence>
<keyword evidence="3" id="KW-1185">Reference proteome</keyword>
<evidence type="ECO:0000313" key="3">
    <source>
        <dbReference type="Proteomes" id="UP001160499"/>
    </source>
</evidence>
<name>A0ABT6L8R8_9ACTN</name>
<dbReference type="Gene3D" id="3.30.450.180">
    <property type="match status" value="1"/>
</dbReference>